<reference evidence="1 3" key="1">
    <citation type="journal article" date="2011" name="Nature">
        <title>The Medicago genome provides insight into the evolution of rhizobial symbioses.</title>
        <authorList>
            <person name="Young N.D."/>
            <person name="Debelle F."/>
            <person name="Oldroyd G.E."/>
            <person name="Geurts R."/>
            <person name="Cannon S.B."/>
            <person name="Udvardi M.K."/>
            <person name="Benedito V.A."/>
            <person name="Mayer K.F."/>
            <person name="Gouzy J."/>
            <person name="Schoof H."/>
            <person name="Van de Peer Y."/>
            <person name="Proost S."/>
            <person name="Cook D.R."/>
            <person name="Meyers B.C."/>
            <person name="Spannagl M."/>
            <person name="Cheung F."/>
            <person name="De Mita S."/>
            <person name="Krishnakumar V."/>
            <person name="Gundlach H."/>
            <person name="Zhou S."/>
            <person name="Mudge J."/>
            <person name="Bharti A.K."/>
            <person name="Murray J.D."/>
            <person name="Naoumkina M.A."/>
            <person name="Rosen B."/>
            <person name="Silverstein K.A."/>
            <person name="Tang H."/>
            <person name="Rombauts S."/>
            <person name="Zhao P.X."/>
            <person name="Zhou P."/>
            <person name="Barbe V."/>
            <person name="Bardou P."/>
            <person name="Bechner M."/>
            <person name="Bellec A."/>
            <person name="Berger A."/>
            <person name="Berges H."/>
            <person name="Bidwell S."/>
            <person name="Bisseling T."/>
            <person name="Choisne N."/>
            <person name="Couloux A."/>
            <person name="Denny R."/>
            <person name="Deshpande S."/>
            <person name="Dai X."/>
            <person name="Doyle J.J."/>
            <person name="Dudez A.M."/>
            <person name="Farmer A.D."/>
            <person name="Fouteau S."/>
            <person name="Franken C."/>
            <person name="Gibelin C."/>
            <person name="Gish J."/>
            <person name="Goldstein S."/>
            <person name="Gonzalez A.J."/>
            <person name="Green P.J."/>
            <person name="Hallab A."/>
            <person name="Hartog M."/>
            <person name="Hua A."/>
            <person name="Humphray S.J."/>
            <person name="Jeong D.H."/>
            <person name="Jing Y."/>
            <person name="Jocker A."/>
            <person name="Kenton S.M."/>
            <person name="Kim D.J."/>
            <person name="Klee K."/>
            <person name="Lai H."/>
            <person name="Lang C."/>
            <person name="Lin S."/>
            <person name="Macmil S.L."/>
            <person name="Magdelenat G."/>
            <person name="Matthews L."/>
            <person name="McCorrison J."/>
            <person name="Monaghan E.L."/>
            <person name="Mun J.H."/>
            <person name="Najar F.Z."/>
            <person name="Nicholson C."/>
            <person name="Noirot C."/>
            <person name="O'Bleness M."/>
            <person name="Paule C.R."/>
            <person name="Poulain J."/>
            <person name="Prion F."/>
            <person name="Qin B."/>
            <person name="Qu C."/>
            <person name="Retzel E.F."/>
            <person name="Riddle C."/>
            <person name="Sallet E."/>
            <person name="Samain S."/>
            <person name="Samson N."/>
            <person name="Sanders I."/>
            <person name="Saurat O."/>
            <person name="Scarpelli C."/>
            <person name="Schiex T."/>
            <person name="Segurens B."/>
            <person name="Severin A.J."/>
            <person name="Sherrier D.J."/>
            <person name="Shi R."/>
            <person name="Sims S."/>
            <person name="Singer S.R."/>
            <person name="Sinharoy S."/>
            <person name="Sterck L."/>
            <person name="Viollet A."/>
            <person name="Wang B.B."/>
            <person name="Wang K."/>
            <person name="Wang M."/>
            <person name="Wang X."/>
            <person name="Warfsmann J."/>
            <person name="Weissenbach J."/>
            <person name="White D.D."/>
            <person name="White J.D."/>
            <person name="Wiley G.B."/>
            <person name="Wincker P."/>
            <person name="Xing Y."/>
            <person name="Yang L."/>
            <person name="Yao Z."/>
            <person name="Ying F."/>
            <person name="Zhai J."/>
            <person name="Zhou L."/>
            <person name="Zuber A."/>
            <person name="Denarie J."/>
            <person name="Dixon R.A."/>
            <person name="May G.D."/>
            <person name="Schwartz D.C."/>
            <person name="Rogers J."/>
            <person name="Quetier F."/>
            <person name="Town C.D."/>
            <person name="Roe B.A."/>
        </authorList>
    </citation>
    <scope>NUCLEOTIDE SEQUENCE [LARGE SCALE GENOMIC DNA]</scope>
    <source>
        <strain evidence="1">A17</strain>
        <strain evidence="2 3">cv. Jemalong A17</strain>
    </source>
</reference>
<dbReference type="EMBL" id="CM001217">
    <property type="protein sequence ID" value="AES59557.1"/>
    <property type="molecule type" value="Genomic_DNA"/>
</dbReference>
<proteinExistence type="predicted"/>
<reference evidence="1 3" key="2">
    <citation type="journal article" date="2014" name="BMC Genomics">
        <title>An improved genome release (version Mt4.0) for the model legume Medicago truncatula.</title>
        <authorList>
            <person name="Tang H."/>
            <person name="Krishnakumar V."/>
            <person name="Bidwell S."/>
            <person name="Rosen B."/>
            <person name="Chan A."/>
            <person name="Zhou S."/>
            <person name="Gentzbittel L."/>
            <person name="Childs K.L."/>
            <person name="Yandell M."/>
            <person name="Gundlach H."/>
            <person name="Mayer K.F."/>
            <person name="Schwartz D.C."/>
            <person name="Town C.D."/>
        </authorList>
    </citation>
    <scope>GENOME REANNOTATION</scope>
    <source>
        <strain evidence="2 3">cv. Jemalong A17</strain>
    </source>
</reference>
<dbReference type="AlphaFoldDB" id="G7I5A5"/>
<dbReference type="HOGENOM" id="CLU_2743748_0_0_1"/>
<gene>
    <name evidence="1" type="ordered locus">MTR_1g021700</name>
</gene>
<organism evidence="1 3">
    <name type="scientific">Medicago truncatula</name>
    <name type="common">Barrel medic</name>
    <name type="synonym">Medicago tribuloides</name>
    <dbReference type="NCBI Taxonomy" id="3880"/>
    <lineage>
        <taxon>Eukaryota</taxon>
        <taxon>Viridiplantae</taxon>
        <taxon>Streptophyta</taxon>
        <taxon>Embryophyta</taxon>
        <taxon>Tracheophyta</taxon>
        <taxon>Spermatophyta</taxon>
        <taxon>Magnoliopsida</taxon>
        <taxon>eudicotyledons</taxon>
        <taxon>Gunneridae</taxon>
        <taxon>Pentapetalae</taxon>
        <taxon>rosids</taxon>
        <taxon>fabids</taxon>
        <taxon>Fabales</taxon>
        <taxon>Fabaceae</taxon>
        <taxon>Papilionoideae</taxon>
        <taxon>50 kb inversion clade</taxon>
        <taxon>NPAAA clade</taxon>
        <taxon>Hologalegina</taxon>
        <taxon>IRL clade</taxon>
        <taxon>Trifolieae</taxon>
        <taxon>Medicago</taxon>
    </lineage>
</organism>
<evidence type="ECO:0000313" key="1">
    <source>
        <dbReference type="EMBL" id="AES59557.1"/>
    </source>
</evidence>
<dbReference type="PaxDb" id="3880-AES59557"/>
<sequence>MFATNSSDGDLQSTTSMNRLVVSLRVVRQQLQQVQVENQLHGAVQRVVLMKELLQLRKASGRAQVIYLDSV</sequence>
<dbReference type="EnsemblPlants" id="AES59557">
    <property type="protein sequence ID" value="AES59557"/>
    <property type="gene ID" value="MTR_1g021700"/>
</dbReference>
<reference evidence="2" key="3">
    <citation type="submission" date="2015-04" db="UniProtKB">
        <authorList>
            <consortium name="EnsemblPlants"/>
        </authorList>
    </citation>
    <scope>IDENTIFICATION</scope>
    <source>
        <strain evidence="2">cv. Jemalong A17</strain>
    </source>
</reference>
<keyword evidence="3" id="KW-1185">Reference proteome</keyword>
<protein>
    <submittedName>
        <fullName evidence="1 2">Uncharacterized protein</fullName>
    </submittedName>
</protein>
<dbReference type="Proteomes" id="UP000002051">
    <property type="component" value="Unassembled WGS sequence"/>
</dbReference>
<name>G7I5A5_MEDTR</name>
<evidence type="ECO:0000313" key="3">
    <source>
        <dbReference type="Proteomes" id="UP000002051"/>
    </source>
</evidence>
<evidence type="ECO:0000313" key="2">
    <source>
        <dbReference type="EnsemblPlants" id="AES59557"/>
    </source>
</evidence>
<accession>G7I5A5</accession>